<evidence type="ECO:0000313" key="2">
    <source>
        <dbReference type="EMBL" id="QDT43461.1"/>
    </source>
</evidence>
<evidence type="ECO:0000256" key="1">
    <source>
        <dbReference type="SAM" id="MobiDB-lite"/>
    </source>
</evidence>
<dbReference type="AlphaFoldDB" id="A0A517RHW1"/>
<dbReference type="EMBL" id="CP036269">
    <property type="protein sequence ID" value="QDT43461.1"/>
    <property type="molecule type" value="Genomic_DNA"/>
</dbReference>
<organism evidence="2 3">
    <name type="scientific">Gimesia alba</name>
    <dbReference type="NCBI Taxonomy" id="2527973"/>
    <lineage>
        <taxon>Bacteria</taxon>
        <taxon>Pseudomonadati</taxon>
        <taxon>Planctomycetota</taxon>
        <taxon>Planctomycetia</taxon>
        <taxon>Planctomycetales</taxon>
        <taxon>Planctomycetaceae</taxon>
        <taxon>Gimesia</taxon>
    </lineage>
</organism>
<dbReference type="Proteomes" id="UP000317171">
    <property type="component" value="Chromosome"/>
</dbReference>
<accession>A0A517RHW1</accession>
<proteinExistence type="predicted"/>
<keyword evidence="3" id="KW-1185">Reference proteome</keyword>
<reference evidence="2 3" key="1">
    <citation type="submission" date="2019-02" db="EMBL/GenBank/DDBJ databases">
        <title>Deep-cultivation of Planctomycetes and their phenomic and genomic characterization uncovers novel biology.</title>
        <authorList>
            <person name="Wiegand S."/>
            <person name="Jogler M."/>
            <person name="Boedeker C."/>
            <person name="Pinto D."/>
            <person name="Vollmers J."/>
            <person name="Rivas-Marin E."/>
            <person name="Kohn T."/>
            <person name="Peeters S.H."/>
            <person name="Heuer A."/>
            <person name="Rast P."/>
            <person name="Oberbeckmann S."/>
            <person name="Bunk B."/>
            <person name="Jeske O."/>
            <person name="Meyerdierks A."/>
            <person name="Storesund J.E."/>
            <person name="Kallscheuer N."/>
            <person name="Luecker S."/>
            <person name="Lage O.M."/>
            <person name="Pohl T."/>
            <person name="Merkel B.J."/>
            <person name="Hornburger P."/>
            <person name="Mueller R.-W."/>
            <person name="Bruemmer F."/>
            <person name="Labrenz M."/>
            <person name="Spormann A.M."/>
            <person name="Op den Camp H."/>
            <person name="Overmann J."/>
            <person name="Amann R."/>
            <person name="Jetten M.S.M."/>
            <person name="Mascher T."/>
            <person name="Medema M.H."/>
            <person name="Devos D.P."/>
            <person name="Kaster A.-K."/>
            <person name="Ovreas L."/>
            <person name="Rohde M."/>
            <person name="Galperin M.Y."/>
            <person name="Jogler C."/>
        </authorList>
    </citation>
    <scope>NUCLEOTIDE SEQUENCE [LARGE SCALE GENOMIC DNA]</scope>
    <source>
        <strain evidence="2 3">Pan241w</strain>
    </source>
</reference>
<feature type="region of interest" description="Disordered" evidence="1">
    <location>
        <begin position="135"/>
        <end position="156"/>
    </location>
</feature>
<gene>
    <name evidence="2" type="ORF">Pan241w_35620</name>
</gene>
<feature type="compositionally biased region" description="Polar residues" evidence="1">
    <location>
        <begin position="138"/>
        <end position="149"/>
    </location>
</feature>
<protein>
    <submittedName>
        <fullName evidence="2">Uncharacterized protein</fullName>
    </submittedName>
</protein>
<evidence type="ECO:0000313" key="3">
    <source>
        <dbReference type="Proteomes" id="UP000317171"/>
    </source>
</evidence>
<sequence length="156" mass="17513">MPRHHFSCKKVLSDFRGDFLFQQSPTLKKVVDSVTNICDVPSISCVTWKMAIHHSHNSVYRISQLGTDDNSVLTSRHVSRRRCATDASHEKSESGQVAGQDLFDVLRHGPSHCDGMTRVMSLVFAEWFHTSDFEQTKETVSSETESMPSGRTGRGL</sequence>
<name>A0A517RHW1_9PLAN</name>
<dbReference type="KEGG" id="gaz:Pan241w_35620"/>